<dbReference type="AlphaFoldDB" id="A0A6H5IV26"/>
<gene>
    <name evidence="1" type="ORF">TBRA_LOCUS12595</name>
</gene>
<evidence type="ECO:0000313" key="2">
    <source>
        <dbReference type="Proteomes" id="UP000479190"/>
    </source>
</evidence>
<reference evidence="1 2" key="1">
    <citation type="submission" date="2020-02" db="EMBL/GenBank/DDBJ databases">
        <authorList>
            <person name="Ferguson B K."/>
        </authorList>
    </citation>
    <scope>NUCLEOTIDE SEQUENCE [LARGE SCALE GENOMIC DNA]</scope>
</reference>
<dbReference type="Proteomes" id="UP000479190">
    <property type="component" value="Unassembled WGS sequence"/>
</dbReference>
<name>A0A6H5IV26_9HYME</name>
<organism evidence="1 2">
    <name type="scientific">Trichogramma brassicae</name>
    <dbReference type="NCBI Taxonomy" id="86971"/>
    <lineage>
        <taxon>Eukaryota</taxon>
        <taxon>Metazoa</taxon>
        <taxon>Ecdysozoa</taxon>
        <taxon>Arthropoda</taxon>
        <taxon>Hexapoda</taxon>
        <taxon>Insecta</taxon>
        <taxon>Pterygota</taxon>
        <taxon>Neoptera</taxon>
        <taxon>Endopterygota</taxon>
        <taxon>Hymenoptera</taxon>
        <taxon>Apocrita</taxon>
        <taxon>Proctotrupomorpha</taxon>
        <taxon>Chalcidoidea</taxon>
        <taxon>Trichogrammatidae</taxon>
        <taxon>Trichogramma</taxon>
    </lineage>
</organism>
<accession>A0A6H5IV26</accession>
<protein>
    <submittedName>
        <fullName evidence="1">Uncharacterized protein</fullName>
    </submittedName>
</protein>
<feature type="non-terminal residue" evidence="1">
    <location>
        <position position="1"/>
    </location>
</feature>
<proteinExistence type="predicted"/>
<evidence type="ECO:0000313" key="1">
    <source>
        <dbReference type="EMBL" id="CAB0040904.1"/>
    </source>
</evidence>
<sequence>KRQPKTHSKIKGLTDMTNVEDVIELRRGRSYMNASSSTRLTVVDLQRLININKCKRDCECDCECGEQWTNNSQHSKPKHLGYRGDYTIVRHLSYLLDRHLSHWTYL</sequence>
<keyword evidence="2" id="KW-1185">Reference proteome</keyword>
<dbReference type="EMBL" id="CADCXV010001071">
    <property type="protein sequence ID" value="CAB0040904.1"/>
    <property type="molecule type" value="Genomic_DNA"/>
</dbReference>